<evidence type="ECO:0000256" key="7">
    <source>
        <dbReference type="SAM" id="MobiDB-lite"/>
    </source>
</evidence>
<dbReference type="EMBL" id="ML986585">
    <property type="protein sequence ID" value="KAF2268746.1"/>
    <property type="molecule type" value="Genomic_DNA"/>
</dbReference>
<keyword evidence="3" id="KW-0186">Copper</keyword>
<evidence type="ECO:0000256" key="4">
    <source>
        <dbReference type="ARBA" id="ARBA00023157"/>
    </source>
</evidence>
<comment type="similarity">
    <text evidence="6">Belongs to the polysaccharide monooxygenase AA13 family.</text>
</comment>
<keyword evidence="5" id="KW-0325">Glycoprotein</keyword>
<gene>
    <name evidence="9" type="ORF">CC78DRAFT_551199</name>
</gene>
<organism evidence="9 10">
    <name type="scientific">Lojkania enalia</name>
    <dbReference type="NCBI Taxonomy" id="147567"/>
    <lineage>
        <taxon>Eukaryota</taxon>
        <taxon>Fungi</taxon>
        <taxon>Dikarya</taxon>
        <taxon>Ascomycota</taxon>
        <taxon>Pezizomycotina</taxon>
        <taxon>Dothideomycetes</taxon>
        <taxon>Pleosporomycetidae</taxon>
        <taxon>Pleosporales</taxon>
        <taxon>Pleosporales incertae sedis</taxon>
        <taxon>Lojkania</taxon>
    </lineage>
</organism>
<accession>A0A9P4KI68</accession>
<keyword evidence="10" id="KW-1185">Reference proteome</keyword>
<sequence length="289" mass="30008">MQSTYYAISAFAGLVSTVAGHGYVVSPAPRMPGDAMVKACGQQVFNNQNSDHYGNVQGELQVANGQSDFDAATCNVWQCKGFQFEDNTANVKSFSVGEVVPMTVEIRAPHTGTANVSVVKTSSNSILGDALISWDVYASNSAPITEDQTSFEITIPEAASECTTAGDCVIQWYWDARSIDQTYEACIDFTVGSSGDNTPLPASSAPASSSSSIATTTASPVVEATSTPSTPTTTSTPETPAAPTPSQDDSSITACDGTGLGFGTAVAIPSNPNSYAKMSKARSLFRGLT</sequence>
<dbReference type="Pfam" id="PF03067">
    <property type="entry name" value="LPMO_10"/>
    <property type="match status" value="1"/>
</dbReference>
<comment type="caution">
    <text evidence="9">The sequence shown here is derived from an EMBL/GenBank/DDBJ whole genome shotgun (WGS) entry which is preliminary data.</text>
</comment>
<dbReference type="InterPro" id="IPR004302">
    <property type="entry name" value="Cellulose/chitin-bd_N"/>
</dbReference>
<evidence type="ECO:0000313" key="9">
    <source>
        <dbReference type="EMBL" id="KAF2268746.1"/>
    </source>
</evidence>
<evidence type="ECO:0000256" key="5">
    <source>
        <dbReference type="ARBA" id="ARBA00023180"/>
    </source>
</evidence>
<evidence type="ECO:0000313" key="10">
    <source>
        <dbReference type="Proteomes" id="UP000800093"/>
    </source>
</evidence>
<evidence type="ECO:0000256" key="3">
    <source>
        <dbReference type="ARBA" id="ARBA00023008"/>
    </source>
</evidence>
<feature type="compositionally biased region" description="Low complexity" evidence="7">
    <location>
        <begin position="199"/>
        <end position="246"/>
    </location>
</feature>
<evidence type="ECO:0000256" key="2">
    <source>
        <dbReference type="ARBA" id="ARBA00022723"/>
    </source>
</evidence>
<dbReference type="GO" id="GO:0046872">
    <property type="term" value="F:metal ion binding"/>
    <property type="evidence" value="ECO:0007669"/>
    <property type="project" value="UniProtKB-KW"/>
</dbReference>
<dbReference type="OrthoDB" id="120613at2759"/>
<evidence type="ECO:0000256" key="1">
    <source>
        <dbReference type="ARBA" id="ARBA00001973"/>
    </source>
</evidence>
<dbReference type="Gene3D" id="2.70.50.70">
    <property type="match status" value="1"/>
</dbReference>
<dbReference type="AlphaFoldDB" id="A0A9P4KI68"/>
<dbReference type="PANTHER" id="PTHR36575:SF2">
    <property type="entry name" value="CHITIN-BINDING TYPE-4 DOMAIN-CONTAINING PROTEIN-RELATED"/>
    <property type="match status" value="1"/>
</dbReference>
<dbReference type="InterPro" id="IPR052282">
    <property type="entry name" value="Starch-active_LPMO"/>
</dbReference>
<evidence type="ECO:0000256" key="6">
    <source>
        <dbReference type="ARBA" id="ARBA00034311"/>
    </source>
</evidence>
<feature type="region of interest" description="Disordered" evidence="7">
    <location>
        <begin position="199"/>
        <end position="255"/>
    </location>
</feature>
<dbReference type="PANTHER" id="PTHR36575">
    <property type="entry name" value="BINDING PROTEIN, PUTATIVE (AFU_ORTHOLOGUE AFUA_1G14430)-RELATED"/>
    <property type="match status" value="1"/>
</dbReference>
<dbReference type="Proteomes" id="UP000800093">
    <property type="component" value="Unassembled WGS sequence"/>
</dbReference>
<feature type="domain" description="Chitin-binding type-4" evidence="8">
    <location>
        <begin position="21"/>
        <end position="189"/>
    </location>
</feature>
<reference evidence="10" key="1">
    <citation type="journal article" date="2020" name="Stud. Mycol.">
        <title>101 Dothideomycetes genomes: A test case for predicting lifestyles and emergence of pathogens.</title>
        <authorList>
            <person name="Haridas S."/>
            <person name="Albert R."/>
            <person name="Binder M."/>
            <person name="Bloem J."/>
            <person name="LaButti K."/>
            <person name="Salamov A."/>
            <person name="Andreopoulos B."/>
            <person name="Baker S."/>
            <person name="Barry K."/>
            <person name="Bills G."/>
            <person name="Bluhm B."/>
            <person name="Cannon C."/>
            <person name="Castanera R."/>
            <person name="Culley D."/>
            <person name="Daum C."/>
            <person name="Ezra D."/>
            <person name="Gonzalez J."/>
            <person name="Henrissat B."/>
            <person name="Kuo A."/>
            <person name="Liang C."/>
            <person name="Lipzen A."/>
            <person name="Lutzoni F."/>
            <person name="Magnuson J."/>
            <person name="Mondo S."/>
            <person name="Nolan M."/>
            <person name="Ohm R."/>
            <person name="Pangilinan J."/>
            <person name="Park H.-J."/>
            <person name="Ramirez L."/>
            <person name="Alfaro M."/>
            <person name="Sun H."/>
            <person name="Tritt A."/>
            <person name="Yoshinaga Y."/>
            <person name="Zwiers L.-H."/>
            <person name="Turgeon B."/>
            <person name="Goodwin S."/>
            <person name="Spatafora J."/>
            <person name="Crous P."/>
            <person name="Grigoriev I."/>
        </authorList>
    </citation>
    <scope>NUCLEOTIDE SEQUENCE [LARGE SCALE GENOMIC DNA]</scope>
    <source>
        <strain evidence="10">CBS 304.66</strain>
    </source>
</reference>
<proteinExistence type="inferred from homology"/>
<protein>
    <recommendedName>
        <fullName evidence="8">Chitin-binding type-4 domain-containing protein</fullName>
    </recommendedName>
</protein>
<keyword evidence="4" id="KW-1015">Disulfide bond</keyword>
<name>A0A9P4KI68_9PLEO</name>
<evidence type="ECO:0000259" key="8">
    <source>
        <dbReference type="Pfam" id="PF03067"/>
    </source>
</evidence>
<comment type="cofactor">
    <cofactor evidence="1">
        <name>Cu(2+)</name>
        <dbReference type="ChEBI" id="CHEBI:29036"/>
    </cofactor>
</comment>
<keyword evidence="2" id="KW-0479">Metal-binding</keyword>